<dbReference type="InterPro" id="IPR004398">
    <property type="entry name" value="RNA_MeTrfase_RsmD"/>
</dbReference>
<dbReference type="CDD" id="cd02440">
    <property type="entry name" value="AdoMet_MTases"/>
    <property type="match status" value="1"/>
</dbReference>
<keyword evidence="5" id="KW-1185">Reference proteome</keyword>
<feature type="region of interest" description="Disordered" evidence="3">
    <location>
        <begin position="1"/>
        <end position="34"/>
    </location>
</feature>
<dbReference type="PANTHER" id="PTHR43542:SF1">
    <property type="entry name" value="METHYLTRANSFERASE"/>
    <property type="match status" value="1"/>
</dbReference>
<dbReference type="PANTHER" id="PTHR43542">
    <property type="entry name" value="METHYLTRANSFERASE"/>
    <property type="match status" value="1"/>
</dbReference>
<dbReference type="Pfam" id="PF03602">
    <property type="entry name" value="Cons_hypoth95"/>
    <property type="match status" value="1"/>
</dbReference>
<dbReference type="InterPro" id="IPR029063">
    <property type="entry name" value="SAM-dependent_MTases_sf"/>
</dbReference>
<dbReference type="KEGG" id="hse:Hsero_4142"/>
<dbReference type="OrthoDB" id="9803017at2"/>
<dbReference type="Proteomes" id="UP000000329">
    <property type="component" value="Chromosome"/>
</dbReference>
<dbReference type="GeneID" id="29392985"/>
<name>D8ITI2_HERSS</name>
<gene>
    <name evidence="4" type="ordered locus">Hsero_4142</name>
</gene>
<dbReference type="GO" id="GO:0003676">
    <property type="term" value="F:nucleic acid binding"/>
    <property type="evidence" value="ECO:0007669"/>
    <property type="project" value="InterPro"/>
</dbReference>
<proteinExistence type="predicted"/>
<dbReference type="GO" id="GO:0008168">
    <property type="term" value="F:methyltransferase activity"/>
    <property type="evidence" value="ECO:0007669"/>
    <property type="project" value="UniProtKB-KW"/>
</dbReference>
<keyword evidence="1 4" id="KW-0489">Methyltransferase</keyword>
<evidence type="ECO:0000256" key="1">
    <source>
        <dbReference type="ARBA" id="ARBA00022603"/>
    </source>
</evidence>
<evidence type="ECO:0000313" key="5">
    <source>
        <dbReference type="Proteomes" id="UP000000329"/>
    </source>
</evidence>
<dbReference type="eggNOG" id="COG0742">
    <property type="taxonomic scope" value="Bacteria"/>
</dbReference>
<feature type="compositionally biased region" description="Low complexity" evidence="3">
    <location>
        <begin position="1"/>
        <end position="14"/>
    </location>
</feature>
<evidence type="ECO:0000313" key="4">
    <source>
        <dbReference type="EMBL" id="ADJ65612.1"/>
    </source>
</evidence>
<sequence>MSKSSPSRPGGKPAKPGKPSKPANGGPHQVRIIGGQWKRTPLPVLDAEGLRPTPDRVRETVFNWITHLIDGNWEEVSCLDLFAGSGALGFEAASRGARRVVMVEHSGPAVRQLEANRDKLKAATLAILRGDALAAAQNAAQREPGGFQLVFIDPPYHQGWLEKVLPACQQLLAPTGLVYAEAEFALDGADAPAWMQAWEVVRADKAGMVFYHLLQRKSGAGIEA</sequence>
<protein>
    <submittedName>
        <fullName evidence="4">N6-adenine-specific methylase protein</fullName>
    </submittedName>
</protein>
<dbReference type="GO" id="GO:0031167">
    <property type="term" value="P:rRNA methylation"/>
    <property type="evidence" value="ECO:0007669"/>
    <property type="project" value="InterPro"/>
</dbReference>
<keyword evidence="2" id="KW-0808">Transferase</keyword>
<dbReference type="AlphaFoldDB" id="D8ITI2"/>
<accession>D8ITI2</accession>
<dbReference type="SUPFAM" id="SSF53335">
    <property type="entry name" value="S-adenosyl-L-methionine-dependent methyltransferases"/>
    <property type="match status" value="1"/>
</dbReference>
<dbReference type="STRING" id="757424.Hsero_4142"/>
<dbReference type="Gene3D" id="3.40.50.150">
    <property type="entry name" value="Vaccinia Virus protein VP39"/>
    <property type="match status" value="1"/>
</dbReference>
<organism evidence="4 5">
    <name type="scientific">Herbaspirillum seropedicae (strain SmR1)</name>
    <dbReference type="NCBI Taxonomy" id="757424"/>
    <lineage>
        <taxon>Bacteria</taxon>
        <taxon>Pseudomonadati</taxon>
        <taxon>Pseudomonadota</taxon>
        <taxon>Betaproteobacteria</taxon>
        <taxon>Burkholderiales</taxon>
        <taxon>Oxalobacteraceae</taxon>
        <taxon>Herbaspirillum</taxon>
    </lineage>
</organism>
<dbReference type="InterPro" id="IPR002052">
    <property type="entry name" value="DNA_methylase_N6_adenine_CS"/>
</dbReference>
<dbReference type="RefSeq" id="WP_013236069.1">
    <property type="nucleotide sequence ID" value="NC_014323.1"/>
</dbReference>
<dbReference type="HOGENOM" id="CLU_075826_2_0_4"/>
<evidence type="ECO:0000256" key="2">
    <source>
        <dbReference type="ARBA" id="ARBA00022679"/>
    </source>
</evidence>
<evidence type="ECO:0000256" key="3">
    <source>
        <dbReference type="SAM" id="MobiDB-lite"/>
    </source>
</evidence>
<reference evidence="4 5" key="1">
    <citation type="submission" date="2010-04" db="EMBL/GenBank/DDBJ databases">
        <title>The genome of Herbaspirillum seropedicae SmR1, an endophytic, nitrogen-fixing, plant-growth promoting beta-Proteobacteria.</title>
        <authorList>
            <person name="Pedrosa F.O."/>
            <person name="Monteiro R.A."/>
            <person name="Wassem R."/>
            <person name="Cruz L.M."/>
            <person name="Ayub R.A."/>
            <person name="Colauto N.B."/>
            <person name="Fernandez M.A."/>
            <person name="Fungaro M.H.P."/>
            <person name="Grisard E.C."/>
            <person name="Hungria M."/>
            <person name="Madeira H.M.F."/>
            <person name="Nodari R.O."/>
            <person name="Osaku C.A."/>
            <person name="Petzl-Erler M.L."/>
            <person name="Terenzi H."/>
            <person name="Vieira L.G.E."/>
            <person name="Almeida M.I.M."/>
            <person name="Alves L.R."/>
            <person name="Arantes O.M.N."/>
            <person name="Balsanelli E."/>
            <person name="Barcellos F.G."/>
            <person name="Baura V.A."/>
            <person name="Binde D.R."/>
            <person name="Campo R.J."/>
            <person name="Chubatsu L.S."/>
            <person name="Chueire L.M.O."/>
            <person name="Ciferri R.R."/>
            <person name="Correa L.C."/>
            <person name="da Conceicao Silva J.L."/>
            <person name="Dabul A.N.G."/>
            <person name="Dambros B.P."/>
            <person name="Faoro H."/>
            <person name="Favetti A."/>
            <person name="Friedermann G."/>
            <person name="Furlaneto M.C."/>
            <person name="Gasques L.S."/>
            <person name="Gimenes C.C.T."/>
            <person name="Gioppo N.M.R."/>
            <person name="Glienke-Blanco C."/>
            <person name="Godoy L.P."/>
            <person name="Guerra M.P."/>
            <person name="Karp S."/>
            <person name="Kava-Cordeiro V."/>
            <person name="Margarido V.P."/>
            <person name="Mathioni S.M."/>
            <person name="Menck-Soares M.A."/>
            <person name="Murace N.K."/>
            <person name="Nicolas M.F."/>
            <person name="Oliveira C.E.C."/>
            <person name="Pagnan N.A.B."/>
            <person name="Pamphile J.A."/>
            <person name="Patussi E.V."/>
            <person name="Pereira L.F.P."/>
            <person name="Pereira-Ferrari L."/>
            <person name="Pinto F.G.S."/>
            <person name="Precoma C."/>
            <person name="Prioli A.J."/>
            <person name="Prioli S.M.A.P."/>
            <person name="Raittz R.T."/>
            <person name="Ramos H.J.O."/>
            <person name="Ribeiro E.M.S.F."/>
            <person name="Rigo L.U."/>
            <person name="Rocha C.L.M.S.C."/>
            <person name="Rocha S.N."/>
            <person name="Santos K."/>
            <person name="Satori D."/>
            <person name="Silva A.G."/>
            <person name="Simao R.C.G."/>
            <person name="Soares M.A.M."/>
            <person name="Souza E.M."/>
            <person name="Steffens M.B.R."/>
            <person name="Steindel M."/>
            <person name="Tadra-Sfeir M.Z."/>
            <person name="Takahashi E.K."/>
            <person name="Torres R.A."/>
            <person name="Valle J.S."/>
            <person name="Vernal J.I."/>
            <person name="Vilas-Boas L.A."/>
            <person name="Watanabe M.A.E."/>
            <person name="Weiss V.A."/>
            <person name="Yates M.A."/>
            <person name="Souza E.M."/>
        </authorList>
    </citation>
    <scope>NUCLEOTIDE SEQUENCE [LARGE SCALE GENOMIC DNA]</scope>
    <source>
        <strain evidence="4 5">SmR1</strain>
    </source>
</reference>
<dbReference type="NCBIfam" id="TIGR00095">
    <property type="entry name" value="16S rRNA (guanine(966)-N(2))-methyltransferase RsmD"/>
    <property type="match status" value="1"/>
</dbReference>
<dbReference type="PROSITE" id="PS00092">
    <property type="entry name" value="N6_MTASE"/>
    <property type="match status" value="1"/>
</dbReference>
<dbReference type="EMBL" id="CP002039">
    <property type="protein sequence ID" value="ADJ65612.1"/>
    <property type="molecule type" value="Genomic_DNA"/>
</dbReference>
<dbReference type="PIRSF" id="PIRSF004553">
    <property type="entry name" value="CHP00095"/>
    <property type="match status" value="1"/>
</dbReference>